<proteinExistence type="predicted"/>
<evidence type="ECO:0000256" key="1">
    <source>
        <dbReference type="PROSITE-ProRule" id="PRU00047"/>
    </source>
</evidence>
<evidence type="ECO:0000256" key="2">
    <source>
        <dbReference type="SAM" id="MobiDB-lite"/>
    </source>
</evidence>
<keyword evidence="1" id="KW-0479">Metal-binding</keyword>
<dbReference type="PANTHER" id="PTHR34482">
    <property type="entry name" value="DNA DAMAGE-INDUCIBLE PROTEIN 1-LIKE"/>
    <property type="match status" value="1"/>
</dbReference>
<protein>
    <recommendedName>
        <fullName evidence="3">CCHC-type domain-containing protein</fullName>
    </recommendedName>
</protein>
<dbReference type="InterPro" id="IPR005162">
    <property type="entry name" value="Retrotrans_gag_dom"/>
</dbReference>
<dbReference type="Proteomes" id="UP001634007">
    <property type="component" value="Unassembled WGS sequence"/>
</dbReference>
<dbReference type="EMBL" id="JBJKBG010000002">
    <property type="protein sequence ID" value="KAL3749146.1"/>
    <property type="molecule type" value="Genomic_DNA"/>
</dbReference>
<dbReference type="Gene3D" id="4.10.60.10">
    <property type="entry name" value="Zinc finger, CCHC-type"/>
    <property type="match status" value="1"/>
</dbReference>
<feature type="region of interest" description="Disordered" evidence="2">
    <location>
        <begin position="174"/>
        <end position="215"/>
    </location>
</feature>
<keyword evidence="1" id="KW-0863">Zinc-finger</keyword>
<comment type="caution">
    <text evidence="4">The sequence shown here is derived from an EMBL/GenBank/DDBJ whole genome shotgun (WGS) entry which is preliminary data.</text>
</comment>
<accession>A0ABD3LBI1</accession>
<dbReference type="AlphaFoldDB" id="A0ABD3LBI1"/>
<dbReference type="PANTHER" id="PTHR34482:SF36">
    <property type="entry name" value="RETROTRANSPOSON GAG DOMAIN-CONTAINING PROTEIN"/>
    <property type="match status" value="1"/>
</dbReference>
<dbReference type="PROSITE" id="PS50158">
    <property type="entry name" value="ZF_CCHC"/>
    <property type="match status" value="1"/>
</dbReference>
<dbReference type="SMART" id="SM00343">
    <property type="entry name" value="ZnF_C2HC"/>
    <property type="match status" value="1"/>
</dbReference>
<keyword evidence="5" id="KW-1185">Reference proteome</keyword>
<dbReference type="InterPro" id="IPR001878">
    <property type="entry name" value="Znf_CCHC"/>
</dbReference>
<dbReference type="Pfam" id="PF03732">
    <property type="entry name" value="Retrotrans_gag"/>
    <property type="match status" value="1"/>
</dbReference>
<name>A0ABD3LBI1_EUCGL</name>
<sequence>MPSLVEQFLKLKPPKFTGVGDPEAAALWIQGLEKAFALLMCFETEKVLLAVYQLEGVASTWWRTTQGVIFPEGVAPEWNAFVEAFNGKYFSETAKEIKIIEFQRLRQGSMTVDQYEAKFAELSQYAPELVENPINRGRRFRDGLKPELRSPLILLNLRNYNDFYERAQMIERDQNDRAASSESRFNSHRDNIRQGKRSMFGNKFQGPPSKKSGFNRPIPKSVGVCRFCGRRHGTTPCPARTGACFECGQQGHIARYCPKKQRGQPQLPPPPPLRQIGGYAPQNAPQGGQQRPLAQGTVYVITQGQAEAMLGVITGTVSLNDQPAYALFDS</sequence>
<dbReference type="GO" id="GO:0008270">
    <property type="term" value="F:zinc ion binding"/>
    <property type="evidence" value="ECO:0007669"/>
    <property type="project" value="UniProtKB-KW"/>
</dbReference>
<reference evidence="4 5" key="1">
    <citation type="submission" date="2024-11" db="EMBL/GenBank/DDBJ databases">
        <title>Chromosome-level genome assembly of Eucalyptus globulus Labill. provides insights into its genome evolution.</title>
        <authorList>
            <person name="Li X."/>
        </authorList>
    </citation>
    <scope>NUCLEOTIDE SEQUENCE [LARGE SCALE GENOMIC DNA]</scope>
    <source>
        <strain evidence="4">CL2024</strain>
        <tissue evidence="4">Fresh tender leaves</tissue>
    </source>
</reference>
<organism evidence="4 5">
    <name type="scientific">Eucalyptus globulus</name>
    <name type="common">Tasmanian blue gum</name>
    <dbReference type="NCBI Taxonomy" id="34317"/>
    <lineage>
        <taxon>Eukaryota</taxon>
        <taxon>Viridiplantae</taxon>
        <taxon>Streptophyta</taxon>
        <taxon>Embryophyta</taxon>
        <taxon>Tracheophyta</taxon>
        <taxon>Spermatophyta</taxon>
        <taxon>Magnoliopsida</taxon>
        <taxon>eudicotyledons</taxon>
        <taxon>Gunneridae</taxon>
        <taxon>Pentapetalae</taxon>
        <taxon>rosids</taxon>
        <taxon>malvids</taxon>
        <taxon>Myrtales</taxon>
        <taxon>Myrtaceae</taxon>
        <taxon>Myrtoideae</taxon>
        <taxon>Eucalypteae</taxon>
        <taxon>Eucalyptus</taxon>
    </lineage>
</organism>
<dbReference type="SUPFAM" id="SSF57756">
    <property type="entry name" value="Retrovirus zinc finger-like domains"/>
    <property type="match status" value="1"/>
</dbReference>
<dbReference type="Pfam" id="PF00098">
    <property type="entry name" value="zf-CCHC"/>
    <property type="match status" value="1"/>
</dbReference>
<evidence type="ECO:0000313" key="4">
    <source>
        <dbReference type="EMBL" id="KAL3749146.1"/>
    </source>
</evidence>
<feature type="domain" description="CCHC-type" evidence="3">
    <location>
        <begin position="244"/>
        <end position="259"/>
    </location>
</feature>
<evidence type="ECO:0000313" key="5">
    <source>
        <dbReference type="Proteomes" id="UP001634007"/>
    </source>
</evidence>
<evidence type="ECO:0000259" key="3">
    <source>
        <dbReference type="PROSITE" id="PS50158"/>
    </source>
</evidence>
<keyword evidence="1" id="KW-0862">Zinc</keyword>
<gene>
    <name evidence="4" type="ORF">ACJRO7_010267</name>
</gene>
<feature type="region of interest" description="Disordered" evidence="2">
    <location>
        <begin position="260"/>
        <end position="291"/>
    </location>
</feature>
<dbReference type="InterPro" id="IPR036875">
    <property type="entry name" value="Znf_CCHC_sf"/>
</dbReference>